<dbReference type="PROSITE" id="PS50853">
    <property type="entry name" value="FN3"/>
    <property type="match status" value="1"/>
</dbReference>
<dbReference type="EMBL" id="CP000544">
    <property type="protein sequence ID" value="ABM63131.1"/>
    <property type="molecule type" value="Genomic_DNA"/>
</dbReference>
<dbReference type="InterPro" id="IPR034204">
    <property type="entry name" value="PfSUB1-like_cat_dom"/>
</dbReference>
<evidence type="ECO:0000313" key="11">
    <source>
        <dbReference type="Proteomes" id="UP000000647"/>
    </source>
</evidence>
<dbReference type="InterPro" id="IPR000209">
    <property type="entry name" value="Peptidase_S8/S53_dom"/>
</dbReference>
<feature type="active site" description="Charge relay system" evidence="5">
    <location>
        <position position="378"/>
    </location>
</feature>
<dbReference type="eggNOG" id="COG1404">
    <property type="taxonomic scope" value="Bacteria"/>
</dbReference>
<evidence type="ECO:0000256" key="8">
    <source>
        <dbReference type="SAM" id="SignalP"/>
    </source>
</evidence>
<dbReference type="SUPFAM" id="SSF52743">
    <property type="entry name" value="Subtilisin-like"/>
    <property type="match status" value="1"/>
</dbReference>
<dbReference type="InterPro" id="IPR022398">
    <property type="entry name" value="Peptidase_S8_His-AS"/>
</dbReference>
<name>A1WZL9_HALHL</name>
<dbReference type="Proteomes" id="UP000000647">
    <property type="component" value="Chromosome"/>
</dbReference>
<feature type="active site" description="Charge relay system" evidence="5">
    <location>
        <position position="193"/>
    </location>
</feature>
<feature type="compositionally biased region" description="Low complexity" evidence="7">
    <location>
        <begin position="17"/>
        <end position="27"/>
    </location>
</feature>
<keyword evidence="3 5" id="KW-0378">Hydrolase</keyword>
<evidence type="ECO:0000256" key="1">
    <source>
        <dbReference type="ARBA" id="ARBA00011073"/>
    </source>
</evidence>
<dbReference type="GO" id="GO:0004252">
    <property type="term" value="F:serine-type endopeptidase activity"/>
    <property type="evidence" value="ECO:0007669"/>
    <property type="project" value="UniProtKB-UniRule"/>
</dbReference>
<feature type="compositionally biased region" description="Low complexity" evidence="7">
    <location>
        <begin position="34"/>
        <end position="43"/>
    </location>
</feature>
<evidence type="ECO:0000256" key="7">
    <source>
        <dbReference type="SAM" id="MobiDB-lite"/>
    </source>
</evidence>
<dbReference type="InterPro" id="IPR050131">
    <property type="entry name" value="Peptidase_S8_subtilisin-like"/>
</dbReference>
<evidence type="ECO:0000256" key="3">
    <source>
        <dbReference type="ARBA" id="ARBA00022801"/>
    </source>
</evidence>
<keyword evidence="2 5" id="KW-0645">Protease</keyword>
<reference evidence="11" key="1">
    <citation type="submission" date="2006-12" db="EMBL/GenBank/DDBJ databases">
        <title>Complete sequence of Halorhodospira halophila SL1.</title>
        <authorList>
            <consortium name="US DOE Joint Genome Institute"/>
            <person name="Copeland A."/>
            <person name="Lucas S."/>
            <person name="Lapidus A."/>
            <person name="Barry K."/>
            <person name="Detter J.C."/>
            <person name="Glavina del Rio T."/>
            <person name="Hammon N."/>
            <person name="Israni S."/>
            <person name="Dalin E."/>
            <person name="Tice H."/>
            <person name="Pitluck S."/>
            <person name="Saunders E."/>
            <person name="Brettin T."/>
            <person name="Bruce D."/>
            <person name="Han C."/>
            <person name="Tapia R."/>
            <person name="Schmutz J."/>
            <person name="Larimer F."/>
            <person name="Land M."/>
            <person name="Hauser L."/>
            <person name="Kyrpides N."/>
            <person name="Mikhailova N."/>
            <person name="Hoff W."/>
            <person name="Richardson P."/>
        </authorList>
    </citation>
    <scope>NUCLEOTIDE SEQUENCE [LARGE SCALE GENOMIC DNA]</scope>
    <source>
        <strain evidence="11">DSM 244 / SL1</strain>
    </source>
</reference>
<feature type="region of interest" description="Disordered" evidence="7">
    <location>
        <begin position="17"/>
        <end position="43"/>
    </location>
</feature>
<dbReference type="HOGENOM" id="CLU_404222_0_0_6"/>
<dbReference type="InterPro" id="IPR015500">
    <property type="entry name" value="Peptidase_S8_subtilisin-rel"/>
</dbReference>
<protein>
    <submittedName>
        <fullName evidence="10">Peptidase S8 and S53, subtilisin, kexin, sedolisin</fullName>
    </submittedName>
</protein>
<feature type="region of interest" description="Disordered" evidence="7">
    <location>
        <begin position="179"/>
        <end position="198"/>
    </location>
</feature>
<dbReference type="RefSeq" id="WP_011815153.1">
    <property type="nucleotide sequence ID" value="NC_008789.1"/>
</dbReference>
<sequence>MNRPSRLSLALGGALLLAGPGPVSAPEGAPPNSPSSSAESPQELLVRFAPDVAEGVRTATHRAYGGHTKRRHERGRFEVVPLPPYADREEALRKYRDDPHVEHAEPNRYVERVAAPADAASDANGWWQERIRLTELETAERKAGDTIVGILDTGIQCDHPALADNTWDDGDGQCGKNFIDPDTPPDDDSDRGHGTHVAGIIGANSDEMTGVARSVQLQALKFLGSLDDGTLADAIEAIDYAIEQGTDVLNASYAYTASRTDDGPLPTSCADLADTMEGASRLHCEAVADAGEAGILFVAAAHNSGNDNDTGTVALPAGYPLDNVIAVAASRETAAGEPSDQLADFSNFGRQTVHLAAPGVGIHSTVAGDDYDELSGTSMATPMVAGVAALLLDQAGSEASHLTIRERLLGSVACDRDADPSLPRCDGNPLGDSAGQQLAAKTLSGGRLDAAAALGADPDTVPPVPPSHVSIETASGIPELRWLSSSPTARGYRIERFDTAEGTFRHVATVEPDRDRYRDRSAPSDTLLGYRIRALGSDGQPNSRWTEAGTVETDQALNRVTEQFAGFSSAERDERCFIATAAYGSEQAHQVEALRDFRDDYLMPHPPGRALVAAYYAVSPPIAEWVAAEEHRQRWVRRLLALLPTQKE</sequence>
<dbReference type="Pfam" id="PF00082">
    <property type="entry name" value="Peptidase_S8"/>
    <property type="match status" value="1"/>
</dbReference>
<feature type="chain" id="PRO_5002640495" evidence="8">
    <location>
        <begin position="26"/>
        <end position="648"/>
    </location>
</feature>
<dbReference type="InterPro" id="IPR023828">
    <property type="entry name" value="Peptidase_S8_Ser-AS"/>
</dbReference>
<reference evidence="10 11" key="2">
    <citation type="journal article" date="2013" name="Stand. Genomic Sci.">
        <title>Complete genome sequence of Halorhodospira halophila SL1.</title>
        <authorList>
            <person name="Challacombe J.F."/>
            <person name="Majid S."/>
            <person name="Deole R."/>
            <person name="Brettin T.S."/>
            <person name="Bruce D."/>
            <person name="Delano S.F."/>
            <person name="Detter J.C."/>
            <person name="Gleasner C.D."/>
            <person name="Han C.S."/>
            <person name="Misra M."/>
            <person name="Reitenga K.G."/>
            <person name="Mikhailova N."/>
            <person name="Woyke T."/>
            <person name="Pitluck S."/>
            <person name="Nolan M."/>
            <person name="Land M.L."/>
            <person name="Saunders E."/>
            <person name="Tapia R."/>
            <person name="Lapidus A."/>
            <person name="Ivanova N."/>
            <person name="Hoff W.D."/>
        </authorList>
    </citation>
    <scope>NUCLEOTIDE SEQUENCE [LARGE SCALE GENOMIC DNA]</scope>
    <source>
        <strain evidence="11">DSM 244 / SL1</strain>
    </source>
</reference>
<dbReference type="OrthoDB" id="9790784at2"/>
<evidence type="ECO:0000259" key="9">
    <source>
        <dbReference type="PROSITE" id="PS50853"/>
    </source>
</evidence>
<keyword evidence="8" id="KW-0732">Signal</keyword>
<proteinExistence type="inferred from homology"/>
<dbReference type="NCBIfam" id="NF041770">
    <property type="entry name" value="CFI_box_CTERM"/>
    <property type="match status" value="1"/>
</dbReference>
<dbReference type="InterPro" id="IPR013783">
    <property type="entry name" value="Ig-like_fold"/>
</dbReference>
<feature type="active site" description="Charge relay system" evidence="5">
    <location>
        <position position="152"/>
    </location>
</feature>
<dbReference type="PROSITE" id="PS00137">
    <property type="entry name" value="SUBTILASE_HIS"/>
    <property type="match status" value="1"/>
</dbReference>
<keyword evidence="11" id="KW-1185">Reference proteome</keyword>
<keyword evidence="4 5" id="KW-0720">Serine protease</keyword>
<feature type="signal peptide" evidence="8">
    <location>
        <begin position="1"/>
        <end position="25"/>
    </location>
</feature>
<evidence type="ECO:0000256" key="5">
    <source>
        <dbReference type="PROSITE-ProRule" id="PRU01240"/>
    </source>
</evidence>
<feature type="domain" description="Fibronectin type-III" evidence="9">
    <location>
        <begin position="462"/>
        <end position="556"/>
    </location>
</feature>
<dbReference type="PROSITE" id="PS00136">
    <property type="entry name" value="SUBTILASE_ASP"/>
    <property type="match status" value="1"/>
</dbReference>
<dbReference type="STRING" id="349124.Hhal_2368"/>
<dbReference type="InterPro" id="IPR003961">
    <property type="entry name" value="FN3_dom"/>
</dbReference>
<dbReference type="PROSITE" id="PS51892">
    <property type="entry name" value="SUBTILASE"/>
    <property type="match status" value="1"/>
</dbReference>
<evidence type="ECO:0000256" key="6">
    <source>
        <dbReference type="RuleBase" id="RU003355"/>
    </source>
</evidence>
<dbReference type="CDD" id="cd07473">
    <property type="entry name" value="Peptidases_S8_Subtilisin_like"/>
    <property type="match status" value="1"/>
</dbReference>
<organism evidence="10 11">
    <name type="scientific">Halorhodospira halophila (strain DSM 244 / SL1)</name>
    <name type="common">Ectothiorhodospira halophila (strain DSM 244 / SL1)</name>
    <dbReference type="NCBI Taxonomy" id="349124"/>
    <lineage>
        <taxon>Bacteria</taxon>
        <taxon>Pseudomonadati</taxon>
        <taxon>Pseudomonadota</taxon>
        <taxon>Gammaproteobacteria</taxon>
        <taxon>Chromatiales</taxon>
        <taxon>Ectothiorhodospiraceae</taxon>
        <taxon>Halorhodospira</taxon>
    </lineage>
</organism>
<dbReference type="PANTHER" id="PTHR43806">
    <property type="entry name" value="PEPTIDASE S8"/>
    <property type="match status" value="1"/>
</dbReference>
<dbReference type="KEGG" id="hha:Hhal_2368"/>
<gene>
    <name evidence="10" type="ordered locus">Hhal_2368</name>
</gene>
<dbReference type="PRINTS" id="PR00723">
    <property type="entry name" value="SUBTILISIN"/>
</dbReference>
<dbReference type="Gene3D" id="3.40.50.200">
    <property type="entry name" value="Peptidase S8/S53 domain"/>
    <property type="match status" value="1"/>
</dbReference>
<evidence type="ECO:0000256" key="2">
    <source>
        <dbReference type="ARBA" id="ARBA00022670"/>
    </source>
</evidence>
<accession>A1WZL9</accession>
<dbReference type="AlphaFoldDB" id="A1WZL9"/>
<dbReference type="Pfam" id="PF22148">
    <property type="entry name" value="Fervidolysin_NPro-like"/>
    <property type="match status" value="1"/>
</dbReference>
<dbReference type="GO" id="GO:0006508">
    <property type="term" value="P:proteolysis"/>
    <property type="evidence" value="ECO:0007669"/>
    <property type="project" value="UniProtKB-KW"/>
</dbReference>
<comment type="similarity">
    <text evidence="1 5 6">Belongs to the peptidase S8 family.</text>
</comment>
<evidence type="ECO:0000256" key="4">
    <source>
        <dbReference type="ARBA" id="ARBA00022825"/>
    </source>
</evidence>
<dbReference type="InterPro" id="IPR054399">
    <property type="entry name" value="Fervidolysin-like_N_prodom"/>
</dbReference>
<dbReference type="PANTHER" id="PTHR43806:SF11">
    <property type="entry name" value="CEREVISIN-RELATED"/>
    <property type="match status" value="1"/>
</dbReference>
<dbReference type="PROSITE" id="PS00138">
    <property type="entry name" value="SUBTILASE_SER"/>
    <property type="match status" value="1"/>
</dbReference>
<dbReference type="InterPro" id="IPR049886">
    <property type="entry name" value="CFI_box_CTERM_dom"/>
</dbReference>
<dbReference type="Gene3D" id="2.60.40.10">
    <property type="entry name" value="Immunoglobulins"/>
    <property type="match status" value="1"/>
</dbReference>
<evidence type="ECO:0000313" key="10">
    <source>
        <dbReference type="EMBL" id="ABM63131.1"/>
    </source>
</evidence>
<dbReference type="InterPro" id="IPR023827">
    <property type="entry name" value="Peptidase_S8_Asp-AS"/>
</dbReference>
<dbReference type="InterPro" id="IPR036852">
    <property type="entry name" value="Peptidase_S8/S53_dom_sf"/>
</dbReference>